<comment type="caution">
    <text evidence="2">The sequence shown here is derived from an EMBL/GenBank/DDBJ whole genome shotgun (WGS) entry which is preliminary data.</text>
</comment>
<name>A0A4Y8D5D2_9HELO</name>
<dbReference type="EMBL" id="PHWZ01000146">
    <property type="protein sequence ID" value="TEY64560.1"/>
    <property type="molecule type" value="Genomic_DNA"/>
</dbReference>
<gene>
    <name evidence="2" type="ORF">BOTCAL_0146g00070</name>
</gene>
<keyword evidence="1" id="KW-0732">Signal</keyword>
<dbReference type="AlphaFoldDB" id="A0A4Y8D5D2"/>
<evidence type="ECO:0000256" key="1">
    <source>
        <dbReference type="SAM" id="SignalP"/>
    </source>
</evidence>
<dbReference type="OrthoDB" id="3515476at2759"/>
<accession>A0A4Y8D5D2</accession>
<feature type="signal peptide" evidence="1">
    <location>
        <begin position="1"/>
        <end position="22"/>
    </location>
</feature>
<reference evidence="2 3" key="1">
    <citation type="submission" date="2017-11" db="EMBL/GenBank/DDBJ databases">
        <title>Comparative genomics of Botrytis spp.</title>
        <authorList>
            <person name="Valero-Jimenez C.A."/>
            <person name="Tapia P."/>
            <person name="Veloso J."/>
            <person name="Silva-Moreno E."/>
            <person name="Staats M."/>
            <person name="Valdes J.H."/>
            <person name="Van Kan J.A.L."/>
        </authorList>
    </citation>
    <scope>NUCLEOTIDE SEQUENCE [LARGE SCALE GENOMIC DNA]</scope>
    <source>
        <strain evidence="2 3">MUCL2830</strain>
    </source>
</reference>
<evidence type="ECO:0000313" key="3">
    <source>
        <dbReference type="Proteomes" id="UP000297299"/>
    </source>
</evidence>
<evidence type="ECO:0000313" key="2">
    <source>
        <dbReference type="EMBL" id="TEY64560.1"/>
    </source>
</evidence>
<feature type="chain" id="PRO_5021252362" evidence="1">
    <location>
        <begin position="23"/>
        <end position="163"/>
    </location>
</feature>
<dbReference type="Proteomes" id="UP000297299">
    <property type="component" value="Unassembled WGS sequence"/>
</dbReference>
<organism evidence="2 3">
    <name type="scientific">Botryotinia calthae</name>
    <dbReference type="NCBI Taxonomy" id="38488"/>
    <lineage>
        <taxon>Eukaryota</taxon>
        <taxon>Fungi</taxon>
        <taxon>Dikarya</taxon>
        <taxon>Ascomycota</taxon>
        <taxon>Pezizomycotina</taxon>
        <taxon>Leotiomycetes</taxon>
        <taxon>Helotiales</taxon>
        <taxon>Sclerotiniaceae</taxon>
        <taxon>Botryotinia</taxon>
    </lineage>
</organism>
<protein>
    <submittedName>
        <fullName evidence="2">Uncharacterized protein</fullName>
    </submittedName>
</protein>
<proteinExistence type="predicted"/>
<keyword evidence="3" id="KW-1185">Reference proteome</keyword>
<sequence>MHCQFLPYFLLAFFTSLLPASASPLYYSPSSRESNQIRSTRTTICLSDYFGGCCAIDEYGGYGSCTNATLLGSNVPWTGMPTTQTANEWACTNPVNGTVISAGCCTWSWTYKIDTTYPNGAVLPTLQKSMACTASNAGLSKSKRMEDSDGVTKRGWGGVWSFW</sequence>